<dbReference type="InterPro" id="IPR014030">
    <property type="entry name" value="Ketoacyl_synth_N"/>
</dbReference>
<evidence type="ECO:0000256" key="7">
    <source>
        <dbReference type="ARBA" id="ARBA00023315"/>
    </source>
</evidence>
<dbReference type="Proteomes" id="UP000292052">
    <property type="component" value="Unassembled WGS sequence"/>
</dbReference>
<accession>A0A482W331</accession>
<keyword evidence="6 8" id="KW-0275">Fatty acid biosynthesis</keyword>
<dbReference type="NCBIfam" id="NF005589">
    <property type="entry name" value="PRK07314.1"/>
    <property type="match status" value="1"/>
</dbReference>
<dbReference type="PROSITE" id="PS00606">
    <property type="entry name" value="KS3_1"/>
    <property type="match status" value="1"/>
</dbReference>
<dbReference type="EMBL" id="QDEB01036854">
    <property type="protein sequence ID" value="RZC39159.1"/>
    <property type="molecule type" value="Genomic_DNA"/>
</dbReference>
<dbReference type="PIRSF" id="PIRSF000447">
    <property type="entry name" value="KAS_II"/>
    <property type="match status" value="1"/>
</dbReference>
<dbReference type="SUPFAM" id="SSF53901">
    <property type="entry name" value="Thiolase-like"/>
    <property type="match status" value="2"/>
</dbReference>
<proteinExistence type="inferred from homology"/>
<dbReference type="InterPro" id="IPR018201">
    <property type="entry name" value="Ketoacyl_synth_AS"/>
</dbReference>
<evidence type="ECO:0000256" key="2">
    <source>
        <dbReference type="ARBA" id="ARBA00022516"/>
    </source>
</evidence>
<keyword evidence="4" id="KW-0276">Fatty acid metabolism</keyword>
<dbReference type="InterPro" id="IPR014031">
    <property type="entry name" value="Ketoacyl_synth_C"/>
</dbReference>
<dbReference type="PROSITE" id="PS52004">
    <property type="entry name" value="KS3_2"/>
    <property type="match status" value="1"/>
</dbReference>
<keyword evidence="7" id="KW-0012">Acyltransferase</keyword>
<protein>
    <recommendedName>
        <fullName evidence="8">3-oxoacyl-[acyl-carrier-protein] synthase</fullName>
    </recommendedName>
</protein>
<dbReference type="OrthoDB" id="5334845at2759"/>
<dbReference type="PANTHER" id="PTHR11712">
    <property type="entry name" value="POLYKETIDE SYNTHASE-RELATED"/>
    <property type="match status" value="1"/>
</dbReference>
<dbReference type="PANTHER" id="PTHR11712:SF336">
    <property type="entry name" value="3-OXOACYL-[ACYL-CARRIER-PROTEIN] SYNTHASE, MITOCHONDRIAL"/>
    <property type="match status" value="1"/>
</dbReference>
<dbReference type="InterPro" id="IPR020841">
    <property type="entry name" value="PKS_Beta-ketoAc_synthase_dom"/>
</dbReference>
<evidence type="ECO:0000256" key="8">
    <source>
        <dbReference type="PIRNR" id="PIRNR000447"/>
    </source>
</evidence>
<name>A0A482W331_ASBVE</name>
<dbReference type="InterPro" id="IPR000794">
    <property type="entry name" value="Beta-ketoacyl_synthase"/>
</dbReference>
<feature type="domain" description="Ketosynthase family 3 (KS3)" evidence="11">
    <location>
        <begin position="2"/>
        <end position="417"/>
    </location>
</feature>
<evidence type="ECO:0000259" key="11">
    <source>
        <dbReference type="PROSITE" id="PS52004"/>
    </source>
</evidence>
<keyword evidence="5" id="KW-0443">Lipid metabolism</keyword>
<dbReference type="GO" id="GO:0006633">
    <property type="term" value="P:fatty acid biosynthetic process"/>
    <property type="evidence" value="ECO:0007669"/>
    <property type="project" value="UniProtKB-KW"/>
</dbReference>
<dbReference type="GO" id="GO:0005739">
    <property type="term" value="C:mitochondrion"/>
    <property type="evidence" value="ECO:0007669"/>
    <property type="project" value="TreeGrafter"/>
</dbReference>
<dbReference type="NCBIfam" id="TIGR03150">
    <property type="entry name" value="fabF"/>
    <property type="match status" value="1"/>
</dbReference>
<evidence type="ECO:0000256" key="9">
    <source>
        <dbReference type="PIRSR" id="PIRSR000447-1"/>
    </source>
</evidence>
<comment type="similarity">
    <text evidence="1 8 10">Belongs to the thiolase-like superfamily. Beta-ketoacyl-ACP synthases family.</text>
</comment>
<dbReference type="FunFam" id="3.40.47.10:FF:000009">
    <property type="entry name" value="3-oxoacyl-[acyl-carrier-protein] synthase 2"/>
    <property type="match status" value="1"/>
</dbReference>
<dbReference type="Gene3D" id="3.40.47.10">
    <property type="match status" value="2"/>
</dbReference>
<keyword evidence="2 8" id="KW-0444">Lipid biosynthesis</keyword>
<dbReference type="InterPro" id="IPR017568">
    <property type="entry name" value="3-oxoacyl-ACP_synth-2"/>
</dbReference>
<keyword evidence="13" id="KW-1185">Reference proteome</keyword>
<dbReference type="Pfam" id="PF02801">
    <property type="entry name" value="Ketoacyl-synt_C"/>
    <property type="match status" value="1"/>
</dbReference>
<keyword evidence="3 8" id="KW-0808">Transferase</keyword>
<evidence type="ECO:0000313" key="13">
    <source>
        <dbReference type="Proteomes" id="UP000292052"/>
    </source>
</evidence>
<evidence type="ECO:0000256" key="5">
    <source>
        <dbReference type="ARBA" id="ARBA00023098"/>
    </source>
</evidence>
<evidence type="ECO:0000256" key="3">
    <source>
        <dbReference type="ARBA" id="ARBA00022679"/>
    </source>
</evidence>
<evidence type="ECO:0000313" key="12">
    <source>
        <dbReference type="EMBL" id="RZC39159.1"/>
    </source>
</evidence>
<dbReference type="SMART" id="SM00825">
    <property type="entry name" value="PKS_KS"/>
    <property type="match status" value="1"/>
</dbReference>
<evidence type="ECO:0000256" key="6">
    <source>
        <dbReference type="ARBA" id="ARBA00023160"/>
    </source>
</evidence>
<dbReference type="AlphaFoldDB" id="A0A482W331"/>
<dbReference type="GO" id="GO:0004315">
    <property type="term" value="F:3-oxoacyl-[acyl-carrier-protein] synthase activity"/>
    <property type="evidence" value="ECO:0007669"/>
    <property type="project" value="InterPro"/>
</dbReference>
<dbReference type="InterPro" id="IPR016039">
    <property type="entry name" value="Thiolase-like"/>
</dbReference>
<dbReference type="CDD" id="cd00834">
    <property type="entry name" value="KAS_I_II"/>
    <property type="match status" value="1"/>
</dbReference>
<dbReference type="Pfam" id="PF00109">
    <property type="entry name" value="ketoacyl-synt"/>
    <property type="match status" value="1"/>
</dbReference>
<evidence type="ECO:0000256" key="4">
    <source>
        <dbReference type="ARBA" id="ARBA00022832"/>
    </source>
</evidence>
<sequence>MHRRVVVTGIGVLSPVGANLKESWKAIISGKSGITKLEGQEYQILPCRIGGLVKQKGCRIKLSDHFTKSELKTMGPATAFALLAAKEALEDARLTSVDDSTKTRTGVAVGMGMVDLEDICATNEALKRGYNQVSPFFVPRILPNMPAGQISIKYGFRGPNHAVSTACATGAHAVGDSFRFIRSGDADIMVCGGAEACISPLAIAAFCRLRALSTSYNDAPEEGSRPFDKLRDGFVMGEGSAVLILEELQHALNRKAHIYAEILGYGLSGDASHLTAPRPDGTGAILAMERAVKDAQIELGDVGYVNAHATSTPIGDAIEVKAIKTLFGEHCKNLAISSTKGAHGHLLGAAGNLESVFAIKAVEEGVLPPTVNLRDIEDTDLNFVPIRSQKWSTIKKRVALKNAFGFGGTNACLCISQFV</sequence>
<feature type="active site" description="For beta-ketoacyl synthase activity" evidence="9">
    <location>
        <position position="167"/>
    </location>
</feature>
<dbReference type="STRING" id="1661398.A0A482W331"/>
<organism evidence="12 13">
    <name type="scientific">Asbolus verrucosus</name>
    <name type="common">Desert ironclad beetle</name>
    <dbReference type="NCBI Taxonomy" id="1661398"/>
    <lineage>
        <taxon>Eukaryota</taxon>
        <taxon>Metazoa</taxon>
        <taxon>Ecdysozoa</taxon>
        <taxon>Arthropoda</taxon>
        <taxon>Hexapoda</taxon>
        <taxon>Insecta</taxon>
        <taxon>Pterygota</taxon>
        <taxon>Neoptera</taxon>
        <taxon>Endopterygota</taxon>
        <taxon>Coleoptera</taxon>
        <taxon>Polyphaga</taxon>
        <taxon>Cucujiformia</taxon>
        <taxon>Tenebrionidae</taxon>
        <taxon>Pimeliinae</taxon>
        <taxon>Asbolus</taxon>
    </lineage>
</organism>
<evidence type="ECO:0000256" key="10">
    <source>
        <dbReference type="RuleBase" id="RU003694"/>
    </source>
</evidence>
<reference evidence="12 13" key="1">
    <citation type="submission" date="2017-03" db="EMBL/GenBank/DDBJ databases">
        <title>Genome of the blue death feigning beetle - Asbolus verrucosus.</title>
        <authorList>
            <person name="Rider S.D."/>
        </authorList>
    </citation>
    <scope>NUCLEOTIDE SEQUENCE [LARGE SCALE GENOMIC DNA]</scope>
    <source>
        <strain evidence="12">Butters</strain>
        <tissue evidence="12">Head and leg muscle</tissue>
    </source>
</reference>
<comment type="caution">
    <text evidence="12">The sequence shown here is derived from an EMBL/GenBank/DDBJ whole genome shotgun (WGS) entry which is preliminary data.</text>
</comment>
<gene>
    <name evidence="12" type="ORF">BDFB_001520</name>
</gene>
<evidence type="ECO:0000256" key="1">
    <source>
        <dbReference type="ARBA" id="ARBA00008467"/>
    </source>
</evidence>